<evidence type="ECO:0000313" key="3">
    <source>
        <dbReference type="Proteomes" id="UP000321595"/>
    </source>
</evidence>
<dbReference type="Proteomes" id="UP000321595">
    <property type="component" value="Chromosome"/>
</dbReference>
<gene>
    <name evidence="2" type="ORF">FRD01_06060</name>
</gene>
<organism evidence="2 3">
    <name type="scientific">Microvenator marinus</name>
    <dbReference type="NCBI Taxonomy" id="2600177"/>
    <lineage>
        <taxon>Bacteria</taxon>
        <taxon>Deltaproteobacteria</taxon>
        <taxon>Bradymonadales</taxon>
        <taxon>Microvenatoraceae</taxon>
        <taxon>Microvenator</taxon>
    </lineage>
</organism>
<proteinExistence type="predicted"/>
<protein>
    <submittedName>
        <fullName evidence="2">Uncharacterized protein</fullName>
    </submittedName>
</protein>
<dbReference type="EMBL" id="CP042467">
    <property type="protein sequence ID" value="QED26811.1"/>
    <property type="molecule type" value="Genomic_DNA"/>
</dbReference>
<keyword evidence="1" id="KW-0732">Signal</keyword>
<dbReference type="RefSeq" id="WP_146958496.1">
    <property type="nucleotide sequence ID" value="NZ_CP042467.1"/>
</dbReference>
<sequence>MKKMIWLVGCVLALSACAEGESDSGPKPQANLDAEHLEEKADGISNRWTTVISELPLNDSVEATIDYPDWFHGYTLSLEAGQEISLRVAVEEESMVRFYGPKTHTGWDGAPKFGRALLAQDVPAGYMVSFEYTADEAGDFMVVVGPKYVWRANYSITTESEIRCDSDDQCPSSMSCEHNGVFCITSPCDVSYSVCVPREECAFDEDCDSGWCAYTEDGSRACKDYVKEGESCGGFRMAHLIDNCEPELICAAPYDIVADVPGVCAMAEVSVAELRANPELYNGRVVVVRGALKTGYGFCTKMACPDTNPCCNSCGSELLLVDQSADSPDSGIGFHENGQALGCSGNECNFMDNCDVDPGNVWTVGEFRWDAEWQTMTFDAKSRWARP</sequence>
<dbReference type="AlphaFoldDB" id="A0A5B8XNK5"/>
<feature type="signal peptide" evidence="1">
    <location>
        <begin position="1"/>
        <end position="18"/>
    </location>
</feature>
<evidence type="ECO:0000313" key="2">
    <source>
        <dbReference type="EMBL" id="QED26811.1"/>
    </source>
</evidence>
<reference evidence="2 3" key="1">
    <citation type="submission" date="2019-08" db="EMBL/GenBank/DDBJ databases">
        <authorList>
            <person name="Liang Q."/>
        </authorList>
    </citation>
    <scope>NUCLEOTIDE SEQUENCE [LARGE SCALE GENOMIC DNA]</scope>
    <source>
        <strain evidence="2 3">V1718</strain>
    </source>
</reference>
<feature type="chain" id="PRO_5022725705" evidence="1">
    <location>
        <begin position="19"/>
        <end position="387"/>
    </location>
</feature>
<keyword evidence="3" id="KW-1185">Reference proteome</keyword>
<accession>A0A5B8XNK5</accession>
<dbReference type="PROSITE" id="PS51257">
    <property type="entry name" value="PROKAR_LIPOPROTEIN"/>
    <property type="match status" value="1"/>
</dbReference>
<evidence type="ECO:0000256" key="1">
    <source>
        <dbReference type="SAM" id="SignalP"/>
    </source>
</evidence>
<name>A0A5B8XNK5_9DELT</name>
<dbReference type="KEGG" id="bbae:FRD01_06060"/>